<evidence type="ECO:0000313" key="5">
    <source>
        <dbReference type="Proteomes" id="UP000077755"/>
    </source>
</evidence>
<gene>
    <name evidence="3" type="ORF">DCAR_031145</name>
    <name evidence="4" type="ORF">DCAR_0936132</name>
</gene>
<protein>
    <submittedName>
        <fullName evidence="3">Uncharacterized protein</fullName>
    </submittedName>
</protein>
<reference evidence="4" key="2">
    <citation type="submission" date="2022-03" db="EMBL/GenBank/DDBJ databases">
        <title>Draft title - Genomic analysis of global carrot germplasm unveils the trajectory of domestication and the origin of high carotenoid orange carrot.</title>
        <authorList>
            <person name="Iorizzo M."/>
            <person name="Ellison S."/>
            <person name="Senalik D."/>
            <person name="Macko-Podgorni A."/>
            <person name="Grzebelus D."/>
            <person name="Bostan H."/>
            <person name="Rolling W."/>
            <person name="Curaba J."/>
            <person name="Simon P."/>
        </authorList>
    </citation>
    <scope>NUCLEOTIDE SEQUENCE</scope>
    <source>
        <tissue evidence="4">Leaf</tissue>
    </source>
</reference>
<evidence type="ECO:0000313" key="3">
    <source>
        <dbReference type="EMBL" id="KZM83576.1"/>
    </source>
</evidence>
<evidence type="ECO:0000256" key="2">
    <source>
        <dbReference type="SAM" id="SignalP"/>
    </source>
</evidence>
<feature type="chain" id="PRO_5008044599" evidence="2">
    <location>
        <begin position="25"/>
        <end position="168"/>
    </location>
</feature>
<sequence length="168" mass="18797">MGFLTDLYLVALVFLLLSISGTSGTSVSSFHQHENQNSKWFSYCWSGYRKLDLMNCDDAGGLTNMNRDAWSESLKEAQPSPPSPTTRPIQNVAPRSTDELKSRWFRDCETGRYTKLDRLKCRNAFRLRNTGKAPWSESLKKALSPPPAPDVMRGSLPSEDDAPPPPST</sequence>
<dbReference type="Gramene" id="KZM83576">
    <property type="protein sequence ID" value="KZM83576"/>
    <property type="gene ID" value="DCAR_031145"/>
</dbReference>
<evidence type="ECO:0000313" key="4">
    <source>
        <dbReference type="EMBL" id="WOH16576.1"/>
    </source>
</evidence>
<feature type="signal peptide" evidence="2">
    <location>
        <begin position="1"/>
        <end position="24"/>
    </location>
</feature>
<dbReference type="EMBL" id="CP093351">
    <property type="protein sequence ID" value="WOH16576.1"/>
    <property type="molecule type" value="Genomic_DNA"/>
</dbReference>
<organism evidence="3">
    <name type="scientific">Daucus carota subsp. sativus</name>
    <name type="common">Carrot</name>
    <dbReference type="NCBI Taxonomy" id="79200"/>
    <lineage>
        <taxon>Eukaryota</taxon>
        <taxon>Viridiplantae</taxon>
        <taxon>Streptophyta</taxon>
        <taxon>Embryophyta</taxon>
        <taxon>Tracheophyta</taxon>
        <taxon>Spermatophyta</taxon>
        <taxon>Magnoliopsida</taxon>
        <taxon>eudicotyledons</taxon>
        <taxon>Gunneridae</taxon>
        <taxon>Pentapetalae</taxon>
        <taxon>asterids</taxon>
        <taxon>campanulids</taxon>
        <taxon>Apiales</taxon>
        <taxon>Apiaceae</taxon>
        <taxon>Apioideae</taxon>
        <taxon>Scandiceae</taxon>
        <taxon>Daucinae</taxon>
        <taxon>Daucus</taxon>
        <taxon>Daucus sect. Daucus</taxon>
    </lineage>
</organism>
<dbReference type="EMBL" id="LNRQ01000009">
    <property type="protein sequence ID" value="KZM83576.1"/>
    <property type="molecule type" value="Genomic_DNA"/>
</dbReference>
<keyword evidence="5" id="KW-1185">Reference proteome</keyword>
<proteinExistence type="predicted"/>
<dbReference type="AlphaFoldDB" id="A0A175YIN5"/>
<feature type="region of interest" description="Disordered" evidence="1">
    <location>
        <begin position="134"/>
        <end position="168"/>
    </location>
</feature>
<keyword evidence="2" id="KW-0732">Signal</keyword>
<reference evidence="3" key="1">
    <citation type="journal article" date="2016" name="Nat. Genet.">
        <title>A high-quality carrot genome assembly provides new insights into carotenoid accumulation and asterid genome evolution.</title>
        <authorList>
            <person name="Iorizzo M."/>
            <person name="Ellison S."/>
            <person name="Senalik D."/>
            <person name="Zeng P."/>
            <person name="Satapoomin P."/>
            <person name="Huang J."/>
            <person name="Bowman M."/>
            <person name="Iovene M."/>
            <person name="Sanseverino W."/>
            <person name="Cavagnaro P."/>
            <person name="Yildiz M."/>
            <person name="Macko-Podgorni A."/>
            <person name="Moranska E."/>
            <person name="Grzebelus E."/>
            <person name="Grzebelus D."/>
            <person name="Ashrafi H."/>
            <person name="Zheng Z."/>
            <person name="Cheng S."/>
            <person name="Spooner D."/>
            <person name="Van Deynze A."/>
            <person name="Simon P."/>
        </authorList>
    </citation>
    <scope>NUCLEOTIDE SEQUENCE [LARGE SCALE GENOMIC DNA]</scope>
    <source>
        <tissue evidence="3">Leaf</tissue>
    </source>
</reference>
<evidence type="ECO:0000256" key="1">
    <source>
        <dbReference type="SAM" id="MobiDB-lite"/>
    </source>
</evidence>
<accession>A0A175YIN5</accession>
<name>A0A175YIN5_DAUCS</name>
<dbReference type="Proteomes" id="UP000077755">
    <property type="component" value="Chromosome 9"/>
</dbReference>
<feature type="region of interest" description="Disordered" evidence="1">
    <location>
        <begin position="69"/>
        <end position="96"/>
    </location>
</feature>